<accession>A0A7S7M8Q1</accession>
<dbReference type="PANTHER" id="PTHR30126:SF40">
    <property type="entry name" value="HTH-TYPE TRANSCRIPTIONAL REGULATOR GLTR"/>
    <property type="match status" value="1"/>
</dbReference>
<evidence type="ECO:0000256" key="4">
    <source>
        <dbReference type="ARBA" id="ARBA00023163"/>
    </source>
</evidence>
<dbReference type="InterPro" id="IPR005119">
    <property type="entry name" value="LysR_subst-bd"/>
</dbReference>
<dbReference type="FunFam" id="1.10.10.10:FF:000001">
    <property type="entry name" value="LysR family transcriptional regulator"/>
    <property type="match status" value="1"/>
</dbReference>
<reference evidence="6 7" key="1">
    <citation type="submission" date="2020-10" db="EMBL/GenBank/DDBJ databases">
        <title>Olsenella immobilis sp.nov., isolated from the mud in a fermentation cellar used for the production of Chinese strong-flavoured liquor.</title>
        <authorList>
            <person name="Lu L."/>
        </authorList>
    </citation>
    <scope>NUCLEOTIDE SEQUENCE [LARGE SCALE GENOMIC DNA]</scope>
    <source>
        <strain evidence="6 7">LZLJ-2</strain>
    </source>
</reference>
<dbReference type="Proteomes" id="UP000593735">
    <property type="component" value="Chromosome"/>
</dbReference>
<keyword evidence="7" id="KW-1185">Reference proteome</keyword>
<dbReference type="PANTHER" id="PTHR30126">
    <property type="entry name" value="HTH-TYPE TRANSCRIPTIONAL REGULATOR"/>
    <property type="match status" value="1"/>
</dbReference>
<keyword evidence="2" id="KW-0805">Transcription regulation</keyword>
<dbReference type="InterPro" id="IPR036390">
    <property type="entry name" value="WH_DNA-bd_sf"/>
</dbReference>
<dbReference type="InterPro" id="IPR036388">
    <property type="entry name" value="WH-like_DNA-bd_sf"/>
</dbReference>
<comment type="similarity">
    <text evidence="1">Belongs to the LysR transcriptional regulatory family.</text>
</comment>
<protein>
    <submittedName>
        <fullName evidence="6">LysR family transcriptional regulator</fullName>
    </submittedName>
</protein>
<dbReference type="Pfam" id="PF00126">
    <property type="entry name" value="HTH_1"/>
    <property type="match status" value="1"/>
</dbReference>
<gene>
    <name evidence="6" type="ORF">INP52_08995</name>
</gene>
<sequence>MDANVRKIQVFATAARLGSLTRAAEELGCAQSTASRMVSSLEEDWGARLFERRGPSLRLTQEGGQLLHDARSVCEAYEALVRHVGDLRGLEAGTVSLAAPSSIVSWRLAEPLGRFLADHPLLEADIHECTYGEAEHLMLDGKVDLAFVPRELVKSIGCVASLFDRDEIVIVAPKGYFAGEIGSIPVERLVGGRFIADSETAPLLQRELENPCVRFVTSDITAILAMVEAGLGVSLLPSLALERTALAVDVRHLAAPAYRSIYLVHRTPDELSHAASAFLGYLPR</sequence>
<dbReference type="GO" id="GO:0000976">
    <property type="term" value="F:transcription cis-regulatory region binding"/>
    <property type="evidence" value="ECO:0007669"/>
    <property type="project" value="TreeGrafter"/>
</dbReference>
<keyword evidence="4" id="KW-0804">Transcription</keyword>
<dbReference type="PROSITE" id="PS50931">
    <property type="entry name" value="HTH_LYSR"/>
    <property type="match status" value="1"/>
</dbReference>
<dbReference type="GO" id="GO:0003700">
    <property type="term" value="F:DNA-binding transcription factor activity"/>
    <property type="evidence" value="ECO:0007669"/>
    <property type="project" value="InterPro"/>
</dbReference>
<dbReference type="AlphaFoldDB" id="A0A7S7M8Q1"/>
<evidence type="ECO:0000313" key="6">
    <source>
        <dbReference type="EMBL" id="QOY60517.1"/>
    </source>
</evidence>
<dbReference type="Gene3D" id="1.10.10.10">
    <property type="entry name" value="Winged helix-like DNA-binding domain superfamily/Winged helix DNA-binding domain"/>
    <property type="match status" value="1"/>
</dbReference>
<dbReference type="SUPFAM" id="SSF46785">
    <property type="entry name" value="Winged helix' DNA-binding domain"/>
    <property type="match status" value="1"/>
</dbReference>
<dbReference type="EMBL" id="CP063767">
    <property type="protein sequence ID" value="QOY60517.1"/>
    <property type="molecule type" value="Genomic_DNA"/>
</dbReference>
<dbReference type="KEGG" id="tio:INP52_08995"/>
<organism evidence="6 7">
    <name type="scientific">Thermophilibacter immobilis</name>
    <dbReference type="NCBI Taxonomy" id="2779519"/>
    <lineage>
        <taxon>Bacteria</taxon>
        <taxon>Bacillati</taxon>
        <taxon>Actinomycetota</taxon>
        <taxon>Coriobacteriia</taxon>
        <taxon>Coriobacteriales</taxon>
        <taxon>Atopobiaceae</taxon>
        <taxon>Thermophilibacter</taxon>
    </lineage>
</organism>
<evidence type="ECO:0000256" key="1">
    <source>
        <dbReference type="ARBA" id="ARBA00009437"/>
    </source>
</evidence>
<dbReference type="InterPro" id="IPR000847">
    <property type="entry name" value="LysR_HTH_N"/>
</dbReference>
<evidence type="ECO:0000256" key="3">
    <source>
        <dbReference type="ARBA" id="ARBA00023125"/>
    </source>
</evidence>
<dbReference type="Gene3D" id="3.40.190.10">
    <property type="entry name" value="Periplasmic binding protein-like II"/>
    <property type="match status" value="2"/>
</dbReference>
<feature type="domain" description="HTH lysR-type" evidence="5">
    <location>
        <begin position="1"/>
        <end position="60"/>
    </location>
</feature>
<proteinExistence type="inferred from homology"/>
<dbReference type="Pfam" id="PF03466">
    <property type="entry name" value="LysR_substrate"/>
    <property type="match status" value="1"/>
</dbReference>
<dbReference type="CDD" id="cd05466">
    <property type="entry name" value="PBP2_LTTR_substrate"/>
    <property type="match status" value="1"/>
</dbReference>
<dbReference type="RefSeq" id="WP_194371055.1">
    <property type="nucleotide sequence ID" value="NZ_CP063767.1"/>
</dbReference>
<dbReference type="SUPFAM" id="SSF53850">
    <property type="entry name" value="Periplasmic binding protein-like II"/>
    <property type="match status" value="1"/>
</dbReference>
<dbReference type="PRINTS" id="PR00039">
    <property type="entry name" value="HTHLYSR"/>
</dbReference>
<name>A0A7S7M8Q1_9ACTN</name>
<evidence type="ECO:0000313" key="7">
    <source>
        <dbReference type="Proteomes" id="UP000593735"/>
    </source>
</evidence>
<keyword evidence="3" id="KW-0238">DNA-binding</keyword>
<evidence type="ECO:0000256" key="2">
    <source>
        <dbReference type="ARBA" id="ARBA00023015"/>
    </source>
</evidence>
<evidence type="ECO:0000259" key="5">
    <source>
        <dbReference type="PROSITE" id="PS50931"/>
    </source>
</evidence>